<feature type="compositionally biased region" description="Gly residues" evidence="9">
    <location>
        <begin position="1"/>
        <end position="12"/>
    </location>
</feature>
<evidence type="ECO:0000256" key="3">
    <source>
        <dbReference type="ARBA" id="ARBA00022530"/>
    </source>
</evidence>
<keyword evidence="4" id="KW-0479">Metal-binding</keyword>
<dbReference type="InterPro" id="IPR044004">
    <property type="entry name" value="TSP1_spondin_dom"/>
</dbReference>
<dbReference type="PANTHER" id="PTHR11311">
    <property type="entry name" value="SPONDIN"/>
    <property type="match status" value="1"/>
</dbReference>
<dbReference type="FunFam" id="2.20.100.10:FF:000037">
    <property type="entry name" value="Spondin 2"/>
    <property type="match status" value="1"/>
</dbReference>
<dbReference type="GO" id="GO:0046872">
    <property type="term" value="F:metal ion binding"/>
    <property type="evidence" value="ECO:0007669"/>
    <property type="project" value="UniProtKB-KW"/>
</dbReference>
<evidence type="ECO:0000313" key="11">
    <source>
        <dbReference type="Ensembl" id="ENSDCDP00010017265.1"/>
    </source>
</evidence>
<dbReference type="InterPro" id="IPR009465">
    <property type="entry name" value="Spondin_N"/>
</dbReference>
<name>A0AAY4B8X1_9TELE</name>
<dbReference type="GO" id="GO:0007155">
    <property type="term" value="P:cell adhesion"/>
    <property type="evidence" value="ECO:0007669"/>
    <property type="project" value="UniProtKB-KW"/>
</dbReference>
<proteinExistence type="predicted"/>
<reference evidence="11" key="2">
    <citation type="submission" date="2025-08" db="UniProtKB">
        <authorList>
            <consortium name="Ensembl"/>
        </authorList>
    </citation>
    <scope>IDENTIFICATION</scope>
</reference>
<keyword evidence="12" id="KW-1185">Reference proteome</keyword>
<protein>
    <recommendedName>
        <fullName evidence="10">Spondin domain-containing protein</fullName>
    </recommendedName>
</protein>
<reference evidence="11 12" key="1">
    <citation type="submission" date="2020-06" db="EMBL/GenBank/DDBJ databases">
        <authorList>
            <consortium name="Wellcome Sanger Institute Data Sharing"/>
        </authorList>
    </citation>
    <scope>NUCLEOTIDE SEQUENCE [LARGE SCALE GENOMIC DNA]</scope>
</reference>
<dbReference type="Proteomes" id="UP000694580">
    <property type="component" value="Chromosome 14"/>
</dbReference>
<dbReference type="PROSITE" id="PS50092">
    <property type="entry name" value="TSP1"/>
    <property type="match status" value="1"/>
</dbReference>
<organism evidence="11 12">
    <name type="scientific">Denticeps clupeoides</name>
    <name type="common">denticle herring</name>
    <dbReference type="NCBI Taxonomy" id="299321"/>
    <lineage>
        <taxon>Eukaryota</taxon>
        <taxon>Metazoa</taxon>
        <taxon>Chordata</taxon>
        <taxon>Craniata</taxon>
        <taxon>Vertebrata</taxon>
        <taxon>Euteleostomi</taxon>
        <taxon>Actinopterygii</taxon>
        <taxon>Neopterygii</taxon>
        <taxon>Teleostei</taxon>
        <taxon>Clupei</taxon>
        <taxon>Clupeiformes</taxon>
        <taxon>Denticipitoidei</taxon>
        <taxon>Denticipitidae</taxon>
        <taxon>Denticeps</taxon>
    </lineage>
</organism>
<dbReference type="Gene3D" id="2.60.40.2130">
    <property type="entry name" value="F-spondin domain"/>
    <property type="match status" value="1"/>
</dbReference>
<dbReference type="Pfam" id="PF06468">
    <property type="entry name" value="Spond_N"/>
    <property type="match status" value="1"/>
</dbReference>
<comment type="subcellular location">
    <subcellularLocation>
        <location evidence="1">Secreted</location>
        <location evidence="1">Extracellular space</location>
        <location evidence="1">Extracellular matrix</location>
    </subcellularLocation>
</comment>
<feature type="region of interest" description="Disordered" evidence="9">
    <location>
        <begin position="1"/>
        <end position="66"/>
    </location>
</feature>
<evidence type="ECO:0000256" key="4">
    <source>
        <dbReference type="ARBA" id="ARBA00022723"/>
    </source>
</evidence>
<keyword evidence="3" id="KW-0272">Extracellular matrix</keyword>
<dbReference type="SMART" id="SM00209">
    <property type="entry name" value="TSP1"/>
    <property type="match status" value="1"/>
</dbReference>
<keyword evidence="8" id="KW-0325">Glycoprotein</keyword>
<feature type="domain" description="Spondin" evidence="10">
    <location>
        <begin position="100"/>
        <end position="289"/>
    </location>
</feature>
<dbReference type="InterPro" id="IPR051418">
    <property type="entry name" value="Spondin/Thrombospondin_T1"/>
</dbReference>
<evidence type="ECO:0000256" key="7">
    <source>
        <dbReference type="ARBA" id="ARBA00023157"/>
    </source>
</evidence>
<keyword evidence="5" id="KW-0732">Signal</keyword>
<reference evidence="11" key="3">
    <citation type="submission" date="2025-09" db="UniProtKB">
        <authorList>
            <consortium name="Ensembl"/>
        </authorList>
    </citation>
    <scope>IDENTIFICATION</scope>
</reference>
<evidence type="ECO:0000256" key="2">
    <source>
        <dbReference type="ARBA" id="ARBA00022525"/>
    </source>
</evidence>
<dbReference type="PANTHER" id="PTHR11311:SF33">
    <property type="entry name" value="MINDIN1"/>
    <property type="match status" value="1"/>
</dbReference>
<dbReference type="GeneTree" id="ENSGT00940000165836"/>
<dbReference type="Ensembl" id="ENSDCDT00010018303.1">
    <property type="protein sequence ID" value="ENSDCDP00010017265.1"/>
    <property type="gene ID" value="ENSDCDG00010007911.1"/>
</dbReference>
<evidence type="ECO:0000256" key="1">
    <source>
        <dbReference type="ARBA" id="ARBA00004498"/>
    </source>
</evidence>
<evidence type="ECO:0000256" key="8">
    <source>
        <dbReference type="ARBA" id="ARBA00023180"/>
    </source>
</evidence>
<dbReference type="InterPro" id="IPR000884">
    <property type="entry name" value="TSP1_rpt"/>
</dbReference>
<dbReference type="SUPFAM" id="SSF82895">
    <property type="entry name" value="TSP-1 type 1 repeat"/>
    <property type="match status" value="1"/>
</dbReference>
<dbReference type="AlphaFoldDB" id="A0AAY4B8X1"/>
<evidence type="ECO:0000313" key="12">
    <source>
        <dbReference type="Proteomes" id="UP000694580"/>
    </source>
</evidence>
<gene>
    <name evidence="11" type="primary">spon2a</name>
</gene>
<accession>A0AAY4B8X1</accession>
<keyword evidence="6" id="KW-0130">Cell adhesion</keyword>
<dbReference type="InterPro" id="IPR038678">
    <property type="entry name" value="Spondin_N_sf"/>
</dbReference>
<keyword evidence="2" id="KW-0964">Secreted</keyword>
<evidence type="ECO:0000256" key="5">
    <source>
        <dbReference type="ARBA" id="ARBA00022729"/>
    </source>
</evidence>
<dbReference type="InterPro" id="IPR036383">
    <property type="entry name" value="TSP1_rpt_sf"/>
</dbReference>
<feature type="compositionally biased region" description="Basic and acidic residues" evidence="9">
    <location>
        <begin position="20"/>
        <end position="34"/>
    </location>
</feature>
<dbReference type="PROSITE" id="PS51020">
    <property type="entry name" value="SPONDIN"/>
    <property type="match status" value="1"/>
</dbReference>
<dbReference type="Gene3D" id="2.20.100.10">
    <property type="entry name" value="Thrombospondin type-1 (TSP1) repeat"/>
    <property type="match status" value="1"/>
</dbReference>
<evidence type="ECO:0000259" key="10">
    <source>
        <dbReference type="PROSITE" id="PS51020"/>
    </source>
</evidence>
<keyword evidence="7" id="KW-1015">Disulfide bond</keyword>
<sequence length="399" mass="43923">MKGKVFFGGGGDLKAAGRGGQRDTLSRAQTEAEHQTWSSCHPADPLSPRSGAPARPPSPPEGLVPTMSPDSLFQGWLQRLLVIVLKLTLSCGDPGAVAGRTGECTARHPASYILVFTGLWSPQTFPKQYPLFRPPAQWSKLIAVTHSSEFHLWQEGELASRGVRSFAEQGVTVELVKDAREARRRRAVGSMYRTAGIPAGTGHSSTELVLQPRSPLLSLMVKLIPSPDWFVGVDSLNLCEGGQWKQEMTLDLHPYDAGTDSGFTFSSPNFPSTPQENVTKITSQIPNHPANSFYYPRLPELPPLATIWLRRQVRSPVRQNRLSNHILPHPTKAQHFSETPLDCEVSLWSSWGLCLGPCSEGGVRHRTRYILLKPANTGVPCPELEEQAECMPHHCQAHN</sequence>
<evidence type="ECO:0000256" key="6">
    <source>
        <dbReference type="ARBA" id="ARBA00022889"/>
    </source>
</evidence>
<dbReference type="NCBIfam" id="NF038123">
    <property type="entry name" value="NF038123_dom"/>
    <property type="match status" value="1"/>
</dbReference>
<evidence type="ECO:0000256" key="9">
    <source>
        <dbReference type="SAM" id="MobiDB-lite"/>
    </source>
</evidence>
<dbReference type="GO" id="GO:0031012">
    <property type="term" value="C:extracellular matrix"/>
    <property type="evidence" value="ECO:0007669"/>
    <property type="project" value="TreeGrafter"/>
</dbReference>
<dbReference type="Pfam" id="PF19028">
    <property type="entry name" value="TSP1_spondin"/>
    <property type="match status" value="1"/>
</dbReference>